<keyword evidence="6" id="KW-0131">Cell cycle</keyword>
<dbReference type="PANTHER" id="PTHR45957">
    <property type="entry name" value="ANAPHASE-PROMOTING COMPLEX SUBUNIT 2"/>
    <property type="match status" value="1"/>
</dbReference>
<comment type="cofactor">
    <cofactor evidence="1">
        <name>Fe(2+)</name>
        <dbReference type="ChEBI" id="CHEBI:29033"/>
    </cofactor>
</comment>
<dbReference type="InterPro" id="IPR036388">
    <property type="entry name" value="WH-like_DNA-bd_sf"/>
</dbReference>
<dbReference type="PROSITE" id="PS50069">
    <property type="entry name" value="CULLIN_2"/>
    <property type="match status" value="1"/>
</dbReference>
<reference evidence="9" key="1">
    <citation type="submission" date="2018-11" db="EMBL/GenBank/DDBJ databases">
        <authorList>
            <consortium name="Pathogen Informatics"/>
        </authorList>
    </citation>
    <scope>NUCLEOTIDE SEQUENCE [LARGE SCALE GENOMIC DNA]</scope>
</reference>
<dbReference type="Gene3D" id="2.60.120.590">
    <property type="entry name" value="Alpha-ketoglutarate-dependent dioxygenase AlkB-like"/>
    <property type="match status" value="1"/>
</dbReference>
<evidence type="ECO:0000256" key="7">
    <source>
        <dbReference type="PROSITE-ProRule" id="PRU00330"/>
    </source>
</evidence>
<dbReference type="Pfam" id="PF08672">
    <property type="entry name" value="ANAPC2"/>
    <property type="match status" value="1"/>
</dbReference>
<dbReference type="InterPro" id="IPR037151">
    <property type="entry name" value="AlkB-like_sf"/>
</dbReference>
<sequence>MKLNDRDKHSDYDRYVYSSRYAKAIRDIELPADPSLEDVHAAAKHVDSLDSLDAEECVSVDGILLVHDFLTEQEEEDLVKKIDKKEWMISQSGRRKQDYGPRVNFKQKKVKMDRFEGMPEYTDVILEKMEAASAKKLGEFQPFELCNLEYVSDRLSAIEMHFDDSWIWGNRLIRQVFFTNTFRGFKTLHLNLLNNCVLTFTNDEKRLVVYVALPRRTLVCMADEVRYQWKHGVLSQHVRGRRIALTMREPSPAFQRTSVMLPKENVEGTEVRSDGSDEDEPMLTEADIKRITCINFIKRELQPKFKRFLSQMENQKRVELAQMMFKTLFAFESSIENETRSIYGEEVNEELLHEFFRAAGQILFSAEVISEFIDLLSRVLKFSYVLFGSIQNSDKRHVSFRRKALLLERISACIHMITEKDHYNVRPKVCMEAMRIACKAIVADLVRRACEEPFEQSLLDTLTQRVSGLTKWAIRLCLKYELQQLDNELKASMEKNVVDLITKQIFNLVIVDYPESGDLIDDLRYCMQNNGGYGRSKLTETLASEVERRLLHVGVGTRDILQGYASAVDCLRRLDPTCVIMQHICSIIRAYIKQRPDTVRSIITYITGEKREELSEQLAKKRAAIVDEEDMAGVNDELIGGDDESEQNWRDWQPDPPDAIPGQSRRFRQNADVFNMLVSVYGSKELFVKEYRQLLAERLTKSWNRDPLFELRYLELLKLRFSEGELQQCEVMLKDMRDSDRIDRHVCNSLYSFQPFPISARIISAFFWPKIENEKFNLPDEMMYGLSVYGKGFETHKASRKLDWMTGVGCVEMDIELDGIIVSLAVAPAYAAVLTLFTKKGNAFGFDLLWRRIKETWTLNEMASVLEMDKRNVKKRLEWWQNSGIVAIATKSSDSESETWCLASANSKMDRLRGEYDVEDESSDEERGEDTAAVDALEQYWTYTRSYMANQEPLKPERLHTIFRMFASPGQQGPSLETVIAFLQRKVKQNLLTCSNGLYKVVKEASAH</sequence>
<dbReference type="GO" id="GO:0070979">
    <property type="term" value="P:protein K11-linked ubiquitination"/>
    <property type="evidence" value="ECO:0007669"/>
    <property type="project" value="TreeGrafter"/>
</dbReference>
<proteinExistence type="inferred from homology"/>
<dbReference type="EMBL" id="UYWY01000305">
    <property type="protein sequence ID" value="VDM24536.1"/>
    <property type="molecule type" value="Genomic_DNA"/>
</dbReference>
<protein>
    <recommendedName>
        <fullName evidence="2">Anaphase-promoting complex subunit 2</fullName>
    </recommendedName>
</protein>
<dbReference type="SUPFAM" id="SSF75632">
    <property type="entry name" value="Cullin homology domain"/>
    <property type="match status" value="1"/>
</dbReference>
<dbReference type="InterPro" id="IPR036317">
    <property type="entry name" value="Cullin_homology_sf"/>
</dbReference>
<organism evidence="9">
    <name type="scientific">Toxocara canis</name>
    <name type="common">Canine roundworm</name>
    <dbReference type="NCBI Taxonomy" id="6265"/>
    <lineage>
        <taxon>Eukaryota</taxon>
        <taxon>Metazoa</taxon>
        <taxon>Ecdysozoa</taxon>
        <taxon>Nematoda</taxon>
        <taxon>Chromadorea</taxon>
        <taxon>Rhabditida</taxon>
        <taxon>Spirurina</taxon>
        <taxon>Ascaridomorpha</taxon>
        <taxon>Ascaridoidea</taxon>
        <taxon>Toxocaridae</taxon>
        <taxon>Toxocara</taxon>
    </lineage>
</organism>
<dbReference type="SUPFAM" id="SSF46785">
    <property type="entry name" value="Winged helix' DNA-binding domain"/>
    <property type="match status" value="1"/>
</dbReference>
<keyword evidence="3" id="KW-0132">Cell division</keyword>
<keyword evidence="5" id="KW-0833">Ubl conjugation pathway</keyword>
<dbReference type="Pfam" id="PF25773">
    <property type="entry name" value="TPR_ANAPC2"/>
    <property type="match status" value="1"/>
</dbReference>
<dbReference type="GO" id="GO:0007091">
    <property type="term" value="P:metaphase/anaphase transition of mitotic cell cycle"/>
    <property type="evidence" value="ECO:0007669"/>
    <property type="project" value="TreeGrafter"/>
</dbReference>
<dbReference type="GO" id="GO:0005680">
    <property type="term" value="C:anaphase-promoting complex"/>
    <property type="evidence" value="ECO:0007669"/>
    <property type="project" value="TreeGrafter"/>
</dbReference>
<evidence type="ECO:0000256" key="1">
    <source>
        <dbReference type="ARBA" id="ARBA00001954"/>
    </source>
</evidence>
<evidence type="ECO:0000256" key="3">
    <source>
        <dbReference type="ARBA" id="ARBA00022618"/>
    </source>
</evidence>
<evidence type="ECO:0000256" key="4">
    <source>
        <dbReference type="ARBA" id="ARBA00022776"/>
    </source>
</evidence>
<evidence type="ECO:0000256" key="6">
    <source>
        <dbReference type="ARBA" id="ARBA00023306"/>
    </source>
</evidence>
<dbReference type="GO" id="GO:0006511">
    <property type="term" value="P:ubiquitin-dependent protein catabolic process"/>
    <property type="evidence" value="ECO:0007669"/>
    <property type="project" value="InterPro"/>
</dbReference>
<dbReference type="InterPro" id="IPR057975">
    <property type="entry name" value="TPR_ANAPC2"/>
</dbReference>
<dbReference type="InterPro" id="IPR016158">
    <property type="entry name" value="Cullin_homology"/>
</dbReference>
<evidence type="ECO:0000259" key="8">
    <source>
        <dbReference type="PROSITE" id="PS50069"/>
    </source>
</evidence>
<dbReference type="Gene3D" id="1.20.1310.10">
    <property type="entry name" value="Cullin Repeats"/>
    <property type="match status" value="1"/>
</dbReference>
<dbReference type="Gene3D" id="1.10.10.10">
    <property type="entry name" value="Winged helix-like DNA-binding domain superfamily/Winged helix DNA-binding domain"/>
    <property type="match status" value="1"/>
</dbReference>
<feature type="domain" description="Cullin family profile" evidence="8">
    <location>
        <begin position="676"/>
        <end position="881"/>
    </location>
</feature>
<dbReference type="SUPFAM" id="SSF51197">
    <property type="entry name" value="Clavaminate synthase-like"/>
    <property type="match status" value="1"/>
</dbReference>
<dbReference type="SMART" id="SM01013">
    <property type="entry name" value="APC2"/>
    <property type="match status" value="1"/>
</dbReference>
<dbReference type="SMART" id="SM00182">
    <property type="entry name" value="CULLIN"/>
    <property type="match status" value="1"/>
</dbReference>
<dbReference type="InterPro" id="IPR044554">
    <property type="entry name" value="ANAPC2"/>
</dbReference>
<dbReference type="InterPro" id="IPR036390">
    <property type="entry name" value="WH_DNA-bd_sf"/>
</dbReference>
<dbReference type="GO" id="GO:0051301">
    <property type="term" value="P:cell division"/>
    <property type="evidence" value="ECO:0007669"/>
    <property type="project" value="UniProtKB-KW"/>
</dbReference>
<dbReference type="GO" id="GO:0031625">
    <property type="term" value="F:ubiquitin protein ligase binding"/>
    <property type="evidence" value="ECO:0007669"/>
    <property type="project" value="InterPro"/>
</dbReference>
<comment type="similarity">
    <text evidence="7">Belongs to the cullin family.</text>
</comment>
<keyword evidence="4" id="KW-0498">Mitosis</keyword>
<evidence type="ECO:0000256" key="2">
    <source>
        <dbReference type="ARBA" id="ARBA00016068"/>
    </source>
</evidence>
<evidence type="ECO:0000313" key="9">
    <source>
        <dbReference type="EMBL" id="VDM24536.1"/>
    </source>
</evidence>
<dbReference type="Gene3D" id="3.30.230.130">
    <property type="entry name" value="Cullin, Chain C, Domain 2"/>
    <property type="match status" value="1"/>
</dbReference>
<gene>
    <name evidence="9" type="ORF">TCNE_LOCUS609</name>
</gene>
<dbReference type="AlphaFoldDB" id="A0A3P7EWZ1"/>
<name>A0A3P7EWZ1_TOXCA</name>
<accession>A0A3P7EWZ1</accession>
<evidence type="ECO:0000256" key="5">
    <source>
        <dbReference type="ARBA" id="ARBA00022786"/>
    </source>
</evidence>
<dbReference type="PANTHER" id="PTHR45957:SF1">
    <property type="entry name" value="ANAPHASE-PROMOTING COMPLEX SUBUNIT 2"/>
    <property type="match status" value="1"/>
</dbReference>
<dbReference type="FunFam" id="2.60.120.590:FF:000019">
    <property type="entry name" value="DNA N6-methyl adenine demethylase"/>
    <property type="match status" value="1"/>
</dbReference>
<dbReference type="InterPro" id="IPR014786">
    <property type="entry name" value="ANAPC2_C"/>
</dbReference>